<dbReference type="GO" id="GO:0000977">
    <property type="term" value="F:RNA polymerase II transcription regulatory region sequence-specific DNA binding"/>
    <property type="evidence" value="ECO:0007669"/>
    <property type="project" value="InterPro"/>
</dbReference>
<evidence type="ECO:0000256" key="6">
    <source>
        <dbReference type="SAM" id="MobiDB-lite"/>
    </source>
</evidence>
<dbReference type="PROSITE" id="PS50066">
    <property type="entry name" value="MADS_BOX_2"/>
    <property type="match status" value="1"/>
</dbReference>
<dbReference type="FunFam" id="3.40.1810.10:FF:000003">
    <property type="entry name" value="MADS-box transcription factor MADS-MC"/>
    <property type="match status" value="1"/>
</dbReference>
<evidence type="ECO:0000313" key="9">
    <source>
        <dbReference type="EMBL" id="OAY75480.1"/>
    </source>
</evidence>
<proteinExistence type="predicted"/>
<dbReference type="InterPro" id="IPR033896">
    <property type="entry name" value="MEF2-like_N"/>
</dbReference>
<evidence type="ECO:0000256" key="4">
    <source>
        <dbReference type="ARBA" id="ARBA00023163"/>
    </source>
</evidence>
<keyword evidence="5" id="KW-0539">Nucleus</keyword>
<dbReference type="InterPro" id="IPR002487">
    <property type="entry name" value="TF_Kbox"/>
</dbReference>
<keyword evidence="2" id="KW-0805">Transcription regulation</keyword>
<dbReference type="EMBL" id="LSRQ01002087">
    <property type="protein sequence ID" value="OAY75480.1"/>
    <property type="molecule type" value="Genomic_DNA"/>
</dbReference>
<evidence type="ECO:0000259" key="7">
    <source>
        <dbReference type="PROSITE" id="PS50066"/>
    </source>
</evidence>
<dbReference type="SUPFAM" id="SSF55455">
    <property type="entry name" value="SRF-like"/>
    <property type="match status" value="1"/>
</dbReference>
<comment type="subcellular location">
    <subcellularLocation>
        <location evidence="1">Nucleus</location>
    </subcellularLocation>
</comment>
<dbReference type="PRINTS" id="PR00404">
    <property type="entry name" value="MADSDOMAIN"/>
</dbReference>
<evidence type="ECO:0000256" key="2">
    <source>
        <dbReference type="ARBA" id="ARBA00023015"/>
    </source>
</evidence>
<dbReference type="Pfam" id="PF01486">
    <property type="entry name" value="K-box"/>
    <property type="match status" value="1"/>
</dbReference>
<name>A0A199VFB2_ANACO</name>
<feature type="domain" description="MADS-box" evidence="7">
    <location>
        <begin position="1"/>
        <end position="61"/>
    </location>
</feature>
<evidence type="ECO:0000259" key="8">
    <source>
        <dbReference type="PROSITE" id="PS51297"/>
    </source>
</evidence>
<comment type="caution">
    <text evidence="9">The sequence shown here is derived from an EMBL/GenBank/DDBJ whole genome shotgun (WGS) entry which is preliminary data.</text>
</comment>
<evidence type="ECO:0000256" key="3">
    <source>
        <dbReference type="ARBA" id="ARBA00023125"/>
    </source>
</evidence>
<organism evidence="9 10">
    <name type="scientific">Ananas comosus</name>
    <name type="common">Pineapple</name>
    <name type="synonym">Ananas ananas</name>
    <dbReference type="NCBI Taxonomy" id="4615"/>
    <lineage>
        <taxon>Eukaryota</taxon>
        <taxon>Viridiplantae</taxon>
        <taxon>Streptophyta</taxon>
        <taxon>Embryophyta</taxon>
        <taxon>Tracheophyta</taxon>
        <taxon>Spermatophyta</taxon>
        <taxon>Magnoliopsida</taxon>
        <taxon>Liliopsida</taxon>
        <taxon>Poales</taxon>
        <taxon>Bromeliaceae</taxon>
        <taxon>Bromelioideae</taxon>
        <taxon>Ananas</taxon>
    </lineage>
</organism>
<protein>
    <submittedName>
        <fullName evidence="9">Transcription factor CAULIFLOWER</fullName>
    </submittedName>
</protein>
<dbReference type="InterPro" id="IPR036879">
    <property type="entry name" value="TF_MADSbox_sf"/>
</dbReference>
<dbReference type="SMART" id="SM00432">
    <property type="entry name" value="MADS"/>
    <property type="match status" value="1"/>
</dbReference>
<dbReference type="PROSITE" id="PS51297">
    <property type="entry name" value="K_BOX"/>
    <property type="match status" value="1"/>
</dbReference>
<dbReference type="InterPro" id="IPR002100">
    <property type="entry name" value="TF_MADSbox"/>
</dbReference>
<feature type="region of interest" description="Disordered" evidence="6">
    <location>
        <begin position="169"/>
        <end position="189"/>
    </location>
</feature>
<dbReference type="PANTHER" id="PTHR48019">
    <property type="entry name" value="SERUM RESPONSE FACTOR HOMOLOG"/>
    <property type="match status" value="1"/>
</dbReference>
<feature type="domain" description="K-box" evidence="8">
    <location>
        <begin position="79"/>
        <end position="171"/>
    </location>
</feature>
<dbReference type="Proteomes" id="UP000092600">
    <property type="component" value="Unassembled WGS sequence"/>
</dbReference>
<dbReference type="GO" id="GO:0005634">
    <property type="term" value="C:nucleus"/>
    <property type="evidence" value="ECO:0007669"/>
    <property type="project" value="UniProtKB-SubCell"/>
</dbReference>
<sequence length="224" mass="25001">MVRGRVELRRIEDKASRQVCFSKRRGGLMKKARELAVLCDAEVGLVVFSAKGKLYEFSSPSSMDKIIAHYRQFSHAERIVQGTKGFACPRTKDELLEFSQRSLDKSNIAQLSFDELNQVESELDGALTQTIARKTQVMMDMIAELQEKGEKLLEKRRVLQSYLNMERQDEHGGDGIGVSSSNNGGGGDECGECSGGNAIPHRDVPRLPRWGTQVQPLPFLLLDT</sequence>
<keyword evidence="4" id="KW-0804">Transcription</keyword>
<gene>
    <name evidence="9" type="ORF">ACMD2_10474</name>
</gene>
<dbReference type="GO" id="GO:0045944">
    <property type="term" value="P:positive regulation of transcription by RNA polymerase II"/>
    <property type="evidence" value="ECO:0007669"/>
    <property type="project" value="InterPro"/>
</dbReference>
<dbReference type="InterPro" id="IPR050142">
    <property type="entry name" value="MADS-box/MEF2_TF"/>
</dbReference>
<dbReference type="Gene3D" id="3.40.1810.10">
    <property type="entry name" value="Transcription factor, MADS-box"/>
    <property type="match status" value="1"/>
</dbReference>
<accession>A0A199VFB2</accession>
<dbReference type="GO" id="GO:0003700">
    <property type="term" value="F:DNA-binding transcription factor activity"/>
    <property type="evidence" value="ECO:0007669"/>
    <property type="project" value="InterPro"/>
</dbReference>
<keyword evidence="3" id="KW-0238">DNA-binding</keyword>
<evidence type="ECO:0000256" key="1">
    <source>
        <dbReference type="ARBA" id="ARBA00004123"/>
    </source>
</evidence>
<evidence type="ECO:0000256" key="5">
    <source>
        <dbReference type="ARBA" id="ARBA00023242"/>
    </source>
</evidence>
<reference evidence="9 10" key="1">
    <citation type="journal article" date="2016" name="DNA Res.">
        <title>The draft genome of MD-2 pineapple using hybrid error correction of long reads.</title>
        <authorList>
            <person name="Redwan R.M."/>
            <person name="Saidin A."/>
            <person name="Kumar S.V."/>
        </authorList>
    </citation>
    <scope>NUCLEOTIDE SEQUENCE [LARGE SCALE GENOMIC DNA]</scope>
    <source>
        <strain evidence="10">cv. MD2</strain>
        <tissue evidence="9">Leaf</tissue>
    </source>
</reference>
<dbReference type="Pfam" id="PF00319">
    <property type="entry name" value="SRF-TF"/>
    <property type="match status" value="1"/>
</dbReference>
<dbReference type="AlphaFoldDB" id="A0A199VFB2"/>
<dbReference type="CDD" id="cd00265">
    <property type="entry name" value="MADS_MEF2_like"/>
    <property type="match status" value="1"/>
</dbReference>
<dbReference type="GO" id="GO:0046983">
    <property type="term" value="F:protein dimerization activity"/>
    <property type="evidence" value="ECO:0007669"/>
    <property type="project" value="InterPro"/>
</dbReference>
<evidence type="ECO:0000313" key="10">
    <source>
        <dbReference type="Proteomes" id="UP000092600"/>
    </source>
</evidence>